<accession>A0A7V8NRW5</accession>
<protein>
    <submittedName>
        <fullName evidence="1">Uncharacterized protein</fullName>
    </submittedName>
</protein>
<dbReference type="AlphaFoldDB" id="A0A7V8NRW5"/>
<proteinExistence type="predicted"/>
<gene>
    <name evidence="1" type="ORF">HRJ53_15295</name>
</gene>
<organism evidence="1 2">
    <name type="scientific">Candidatus Acidiferrum panamense</name>
    <dbReference type="NCBI Taxonomy" id="2741543"/>
    <lineage>
        <taxon>Bacteria</taxon>
        <taxon>Pseudomonadati</taxon>
        <taxon>Acidobacteriota</taxon>
        <taxon>Terriglobia</taxon>
        <taxon>Candidatus Acidiferrales</taxon>
        <taxon>Candidatus Acidiferrum</taxon>
    </lineage>
</organism>
<dbReference type="EMBL" id="JACDQQ010001467">
    <property type="protein sequence ID" value="MBA0086345.1"/>
    <property type="molecule type" value="Genomic_DNA"/>
</dbReference>
<sequence>MSWIIPDMELRYPAPEYVAHINAIGGMNRFGQPNFKIVWGQNETILVYGTDDNGKRGQHVILKHGGIAAWFIDVWKPPECYGSPELWYALTWDWDNDAPTIGDYPWQGLYEPAPFNLFVRSFSKDVMKIDAMPLTHWLLDLLVPNLLKEKESTYHQRKAAIEKRMAAERAKANQLAFDAYLDAGLAFGNRAGTHESNREAWEQRIR</sequence>
<evidence type="ECO:0000313" key="1">
    <source>
        <dbReference type="EMBL" id="MBA0086345.1"/>
    </source>
</evidence>
<comment type="caution">
    <text evidence="1">The sequence shown here is derived from an EMBL/GenBank/DDBJ whole genome shotgun (WGS) entry which is preliminary data.</text>
</comment>
<reference evidence="1" key="1">
    <citation type="submission" date="2020-06" db="EMBL/GenBank/DDBJ databases">
        <title>Legume-microbial interactions unlock mineral nutrients during tropical forest succession.</title>
        <authorList>
            <person name="Epihov D.Z."/>
        </authorList>
    </citation>
    <scope>NUCLEOTIDE SEQUENCE [LARGE SCALE GENOMIC DNA]</scope>
    <source>
        <strain evidence="1">Pan2503</strain>
    </source>
</reference>
<dbReference type="Proteomes" id="UP000567293">
    <property type="component" value="Unassembled WGS sequence"/>
</dbReference>
<feature type="non-terminal residue" evidence="1">
    <location>
        <position position="206"/>
    </location>
</feature>
<keyword evidence="2" id="KW-1185">Reference proteome</keyword>
<evidence type="ECO:0000313" key="2">
    <source>
        <dbReference type="Proteomes" id="UP000567293"/>
    </source>
</evidence>
<name>A0A7V8NRW5_9BACT</name>